<organism evidence="3 4">
    <name type="scientific">Acinetobacter johnsonii SH046</name>
    <dbReference type="NCBI Taxonomy" id="575586"/>
    <lineage>
        <taxon>Bacteria</taxon>
        <taxon>Pseudomonadati</taxon>
        <taxon>Pseudomonadota</taxon>
        <taxon>Gammaproteobacteria</taxon>
        <taxon>Moraxellales</taxon>
        <taxon>Moraxellaceae</taxon>
        <taxon>Acinetobacter</taxon>
    </lineage>
</organism>
<dbReference type="AlphaFoldDB" id="D0SD95"/>
<protein>
    <submittedName>
        <fullName evidence="3">Uncharacterized protein</fullName>
    </submittedName>
</protein>
<evidence type="ECO:0000256" key="2">
    <source>
        <dbReference type="SAM" id="Phobius"/>
    </source>
</evidence>
<name>D0SD95_ACIJO</name>
<dbReference type="Proteomes" id="UP000012047">
    <property type="component" value="Unassembled WGS sequence"/>
</dbReference>
<feature type="transmembrane region" description="Helical" evidence="2">
    <location>
        <begin position="6"/>
        <end position="27"/>
    </location>
</feature>
<keyword evidence="2" id="KW-0812">Transmembrane</keyword>
<dbReference type="EMBL" id="GG704966">
    <property type="protein sequence ID" value="EEY96100.1"/>
    <property type="molecule type" value="Genomic_DNA"/>
</dbReference>
<dbReference type="Gene3D" id="1.10.287.700">
    <property type="entry name" value="Helix hairpin bin"/>
    <property type="match status" value="1"/>
</dbReference>
<accession>D0SD95</accession>
<keyword evidence="2" id="KW-0472">Membrane</keyword>
<evidence type="ECO:0000313" key="4">
    <source>
        <dbReference type="Proteomes" id="UP000012047"/>
    </source>
</evidence>
<reference evidence="4" key="1">
    <citation type="journal article" date="2012" name="PLoS ONE">
        <title>The success of Acinetobacter species; genetic, metabolic and virulence attributes.</title>
        <authorList>
            <person name="Peleg A.Y."/>
            <person name="de Breij A."/>
            <person name="Adams M.D."/>
            <person name="Cerqueira G.M."/>
            <person name="Mocali S."/>
            <person name="Galardini M."/>
            <person name="Nibbering P.H."/>
            <person name="Earl A.M."/>
            <person name="Ward D.V."/>
            <person name="Paterson D.L."/>
            <person name="Seifert H."/>
            <person name="Dijkshoorn L."/>
        </authorList>
    </citation>
    <scope>NUCLEOTIDE SEQUENCE [LARGE SCALE GENOMIC DNA]</scope>
    <source>
        <strain evidence="4">SH046</strain>
    </source>
</reference>
<dbReference type="eggNOG" id="COG5164">
    <property type="taxonomic scope" value="Bacteria"/>
</dbReference>
<evidence type="ECO:0000256" key="1">
    <source>
        <dbReference type="SAM" id="MobiDB-lite"/>
    </source>
</evidence>
<proteinExistence type="predicted"/>
<evidence type="ECO:0000313" key="3">
    <source>
        <dbReference type="EMBL" id="EEY96100.1"/>
    </source>
</evidence>
<gene>
    <name evidence="3" type="ORF">HMPREF0016_01818</name>
</gene>
<feature type="region of interest" description="Disordered" evidence="1">
    <location>
        <begin position="151"/>
        <end position="210"/>
    </location>
</feature>
<sequence length="210" mass="22532">MRCCRIVRLSYQTLFLGSFLFMITAVLNSSSGSVIRGRKSKMKVLTKTLTASALTTALLASTSLFANTSANVQVQTSQPSVLQNLKHDVKHTAHATGETVEHGVDKTKAFSKEKWQDTKEFSAEKSAVVKDKAGDVKDSVAHNTKKSGHYIADKAKQGQQATKLKWQETKQAVSGQPKRADVNGQAQVELDTPVAKAKVGSSADAAVGAK</sequence>
<keyword evidence="2" id="KW-1133">Transmembrane helix</keyword>
<dbReference type="HOGENOM" id="CLU_1544320_0_0_6"/>